<sequence>MQDNSNNINLHQLNRLSWNEATKAHNSHKGDQGKLLKEGWCTLFEEDKELLGDVKGLDILHLQCNSGQDSLSIARLGANVLGVDISDEAIEFARKLSKESGIEAQFELGDIIEWMPLHKKQYDIIYCSYGTICWINSKYMDEWAQGIHKLLKPNGRFVFIDFHPFLLYFNNQWEPTYSYFFRGPLEEDGVGDYVEDSGDALKGPQATAQKSEKFENPHKSFEFFHGLGDIFTPLLKTGLLINHFKEYPYSNGWKGFKDMKEIGSRKFEPPEYIPKLPLMFSIVVKKQ</sequence>
<dbReference type="PANTHER" id="PTHR43861">
    <property type="entry name" value="TRANS-ACONITATE 2-METHYLTRANSFERASE-RELATED"/>
    <property type="match status" value="1"/>
</dbReference>
<dbReference type="EMBL" id="AJWJ01000294">
    <property type="protein sequence ID" value="KAF2072281.1"/>
    <property type="molecule type" value="Genomic_DNA"/>
</dbReference>
<evidence type="ECO:0000256" key="1">
    <source>
        <dbReference type="ARBA" id="ARBA00022603"/>
    </source>
</evidence>
<dbReference type="CDD" id="cd02440">
    <property type="entry name" value="AdoMet_MTases"/>
    <property type="match status" value="1"/>
</dbReference>
<dbReference type="Pfam" id="PF13649">
    <property type="entry name" value="Methyltransf_25"/>
    <property type="match status" value="1"/>
</dbReference>
<evidence type="ECO:0000256" key="2">
    <source>
        <dbReference type="ARBA" id="ARBA00022679"/>
    </source>
</evidence>
<keyword evidence="2" id="KW-0808">Transferase</keyword>
<dbReference type="InterPro" id="IPR041698">
    <property type="entry name" value="Methyltransf_25"/>
</dbReference>
<dbReference type="InterPro" id="IPR029063">
    <property type="entry name" value="SAM-dependent_MTases_sf"/>
</dbReference>
<comment type="caution">
    <text evidence="4">The sequence shown here is derived from an EMBL/GenBank/DDBJ whole genome shotgun (WGS) entry which is preliminary data.</text>
</comment>
<dbReference type="Gene3D" id="3.40.50.150">
    <property type="entry name" value="Vaccinia Virus protein VP39"/>
    <property type="match status" value="1"/>
</dbReference>
<keyword evidence="1" id="KW-0489">Methyltransferase</keyword>
<dbReference type="AlphaFoldDB" id="A0A8J4Q011"/>
<dbReference type="SUPFAM" id="SSF53335">
    <property type="entry name" value="S-adenosyl-L-methionine-dependent methyltransferases"/>
    <property type="match status" value="1"/>
</dbReference>
<accession>A0A8J4Q011</accession>
<evidence type="ECO:0000313" key="4">
    <source>
        <dbReference type="EMBL" id="KAF2072281.1"/>
    </source>
</evidence>
<dbReference type="Proteomes" id="UP000695562">
    <property type="component" value="Unassembled WGS sequence"/>
</dbReference>
<dbReference type="GO" id="GO:0008168">
    <property type="term" value="F:methyltransferase activity"/>
    <property type="evidence" value="ECO:0007669"/>
    <property type="project" value="UniProtKB-KW"/>
</dbReference>
<protein>
    <recommendedName>
        <fullName evidence="3">Methyltransferase domain-containing protein</fullName>
    </recommendedName>
</protein>
<evidence type="ECO:0000259" key="3">
    <source>
        <dbReference type="Pfam" id="PF13649"/>
    </source>
</evidence>
<reference evidence="4" key="1">
    <citation type="submission" date="2020-01" db="EMBL/GenBank/DDBJ databases">
        <title>Development of genomics and gene disruption for Polysphondylium violaceum indicates a role for the polyketide synthase stlB in stalk morphogenesis.</title>
        <authorList>
            <person name="Narita B."/>
            <person name="Kawabe Y."/>
            <person name="Kin K."/>
            <person name="Saito T."/>
            <person name="Gibbs R."/>
            <person name="Kuspa A."/>
            <person name="Muzny D."/>
            <person name="Queller D."/>
            <person name="Richards S."/>
            <person name="Strassman J."/>
            <person name="Sucgang R."/>
            <person name="Worley K."/>
            <person name="Schaap P."/>
        </authorList>
    </citation>
    <scope>NUCLEOTIDE SEQUENCE</scope>
    <source>
        <strain evidence="4">QSvi11</strain>
    </source>
</reference>
<dbReference type="OrthoDB" id="540004at2759"/>
<name>A0A8J4Q011_9MYCE</name>
<keyword evidence="5" id="KW-1185">Reference proteome</keyword>
<evidence type="ECO:0000313" key="5">
    <source>
        <dbReference type="Proteomes" id="UP000695562"/>
    </source>
</evidence>
<dbReference type="GO" id="GO:0032259">
    <property type="term" value="P:methylation"/>
    <property type="evidence" value="ECO:0007669"/>
    <property type="project" value="UniProtKB-KW"/>
</dbReference>
<gene>
    <name evidence="4" type="ORF">CYY_006413</name>
</gene>
<organism evidence="4 5">
    <name type="scientific">Polysphondylium violaceum</name>
    <dbReference type="NCBI Taxonomy" id="133409"/>
    <lineage>
        <taxon>Eukaryota</taxon>
        <taxon>Amoebozoa</taxon>
        <taxon>Evosea</taxon>
        <taxon>Eumycetozoa</taxon>
        <taxon>Dictyostelia</taxon>
        <taxon>Dictyosteliales</taxon>
        <taxon>Dictyosteliaceae</taxon>
        <taxon>Polysphondylium</taxon>
    </lineage>
</organism>
<proteinExistence type="predicted"/>
<feature type="domain" description="Methyltransferase" evidence="3">
    <location>
        <begin position="59"/>
        <end position="155"/>
    </location>
</feature>
<dbReference type="PANTHER" id="PTHR43861:SF1">
    <property type="entry name" value="TRANS-ACONITATE 2-METHYLTRANSFERASE"/>
    <property type="match status" value="1"/>
</dbReference>